<dbReference type="NCBIfam" id="TIGR01845">
    <property type="entry name" value="outer_NodT"/>
    <property type="match status" value="1"/>
</dbReference>
<comment type="subcellular location">
    <subcellularLocation>
        <location evidence="2">Cell membrane</location>
        <topology evidence="2">Lipid-anchor</topology>
    </subcellularLocation>
</comment>
<sequence>MTRSILAIALGATMLAGCSMEPKYVRPDTPVPTSWPVGDAYLRQSEARLPAITYRDVFKDARLQRLIDQALANNRDLRVAAANIAAARAQYGIQRANLLPAINATGRYTYSDGGNGTRGIANSGNTGTGTGGTGTGGTGTGGTGTGGTGTGTGTGVDTGNGTGTGAVLNTGGGNSAFSAQIGTTAFEIDLFGRLRSLSRAALDRYFATEAGARATRLTLVGEVASGWLTYAADRSLLKVAEDTAKSAAVSVRLTRARLEGGISARTDLRQAEQILETANADLAEQKTLVAQDVNALQLLVGAPIDPALLPESIDVAAPTIASLPAGLDSGILLRRPDVVQAEYTLQSYNAQIGAARAALFPRISLTGLVGFASNALSTLFTGGAFNYSVAPSVSYPIFQAGAGRANVRYTEAQRDAALATYEKTIQTAFQEVADALARQGTIADQLRAQANFRDAAADTLRLVNARYQGGLDTFLSSLDAQRSYYSAQRTLIGTQLTAANNRATLYRVLGGDSSLEVTPDGPQPVSPSGAPRRD</sequence>
<dbReference type="PATRIC" id="fig|1549858.7.peg.2910"/>
<dbReference type="SUPFAM" id="SSF56954">
    <property type="entry name" value="Outer membrane efflux proteins (OEP)"/>
    <property type="match status" value="1"/>
</dbReference>
<dbReference type="GO" id="GO:0015562">
    <property type="term" value="F:efflux transmembrane transporter activity"/>
    <property type="evidence" value="ECO:0007669"/>
    <property type="project" value="InterPro"/>
</dbReference>
<dbReference type="InterPro" id="IPR003423">
    <property type="entry name" value="OMP_efflux"/>
</dbReference>
<organism evidence="4 5">
    <name type="scientific">Sphingomonas melonis</name>
    <dbReference type="NCBI Taxonomy" id="152682"/>
    <lineage>
        <taxon>Bacteria</taxon>
        <taxon>Pseudomonadati</taxon>
        <taxon>Pseudomonadota</taxon>
        <taxon>Alphaproteobacteria</taxon>
        <taxon>Sphingomonadales</taxon>
        <taxon>Sphingomonadaceae</taxon>
        <taxon>Sphingomonas</taxon>
    </lineage>
</organism>
<dbReference type="Gene3D" id="2.20.200.10">
    <property type="entry name" value="Outer membrane efflux proteins (OEP)"/>
    <property type="match status" value="1"/>
</dbReference>
<keyword evidence="2" id="KW-0449">Lipoprotein</keyword>
<keyword evidence="2" id="KW-0564">Palmitate</keyword>
<keyword evidence="2" id="KW-0472">Membrane</keyword>
<dbReference type="AlphaFoldDB" id="A0A0D1M9N1"/>
<evidence type="ECO:0000256" key="3">
    <source>
        <dbReference type="SAM" id="MobiDB-lite"/>
    </source>
</evidence>
<dbReference type="EMBL" id="JXTP01000022">
    <property type="protein sequence ID" value="KIU29000.1"/>
    <property type="molecule type" value="Genomic_DNA"/>
</dbReference>
<proteinExistence type="inferred from homology"/>
<evidence type="ECO:0000313" key="4">
    <source>
        <dbReference type="EMBL" id="KIU29000.1"/>
    </source>
</evidence>
<dbReference type="Proteomes" id="UP000033203">
    <property type="component" value="Unassembled WGS sequence"/>
</dbReference>
<dbReference type="Pfam" id="PF02321">
    <property type="entry name" value="OEP"/>
    <property type="match status" value="2"/>
</dbReference>
<comment type="similarity">
    <text evidence="1 2">Belongs to the outer membrane factor (OMF) (TC 1.B.17) family.</text>
</comment>
<dbReference type="PANTHER" id="PTHR30203:SF32">
    <property type="entry name" value="CATION EFFLUX SYSTEM PROTEIN CUSC"/>
    <property type="match status" value="1"/>
</dbReference>
<name>A0A0D1M9N1_9SPHN</name>
<dbReference type="GO" id="GO:0005886">
    <property type="term" value="C:plasma membrane"/>
    <property type="evidence" value="ECO:0007669"/>
    <property type="project" value="UniProtKB-SubCell"/>
</dbReference>
<evidence type="ECO:0000256" key="2">
    <source>
        <dbReference type="RuleBase" id="RU362097"/>
    </source>
</evidence>
<feature type="compositionally biased region" description="Gly residues" evidence="3">
    <location>
        <begin position="126"/>
        <end position="158"/>
    </location>
</feature>
<reference evidence="4 5" key="1">
    <citation type="submission" date="2015-01" db="EMBL/GenBank/DDBJ databases">
        <title>Genome of Sphingomonas taxi strain 30a.</title>
        <authorList>
            <person name="Eevers N."/>
            <person name="Van Hamme J."/>
            <person name="Bottos E."/>
            <person name="Weyens N."/>
            <person name="Vangronsveld J."/>
        </authorList>
    </citation>
    <scope>NUCLEOTIDE SEQUENCE [LARGE SCALE GENOMIC DNA]</scope>
    <source>
        <strain evidence="4 5">30a</strain>
    </source>
</reference>
<gene>
    <name evidence="4" type="ORF">SR41_05820</name>
</gene>
<keyword evidence="2" id="KW-1134">Transmembrane beta strand</keyword>
<dbReference type="InterPro" id="IPR010131">
    <property type="entry name" value="MdtP/NodT-like"/>
</dbReference>
<evidence type="ECO:0000313" key="5">
    <source>
        <dbReference type="Proteomes" id="UP000033203"/>
    </source>
</evidence>
<dbReference type="Gene3D" id="1.20.1600.10">
    <property type="entry name" value="Outer membrane efflux proteins (OEP)"/>
    <property type="match status" value="2"/>
</dbReference>
<comment type="caution">
    <text evidence="4">The sequence shown here is derived from an EMBL/GenBank/DDBJ whole genome shotgun (WGS) entry which is preliminary data.</text>
</comment>
<protein>
    <submittedName>
        <fullName evidence="4">Transporter</fullName>
    </submittedName>
</protein>
<keyword evidence="2" id="KW-0812">Transmembrane</keyword>
<accession>A0A0D1M9N1</accession>
<dbReference type="PROSITE" id="PS51257">
    <property type="entry name" value="PROKAR_LIPOPROTEIN"/>
    <property type="match status" value="1"/>
</dbReference>
<feature type="region of interest" description="Disordered" evidence="3">
    <location>
        <begin position="119"/>
        <end position="158"/>
    </location>
</feature>
<evidence type="ECO:0000256" key="1">
    <source>
        <dbReference type="ARBA" id="ARBA00007613"/>
    </source>
</evidence>
<feature type="region of interest" description="Disordered" evidence="3">
    <location>
        <begin position="512"/>
        <end position="534"/>
    </location>
</feature>
<dbReference type="PANTHER" id="PTHR30203">
    <property type="entry name" value="OUTER MEMBRANE CATION EFFLUX PROTEIN"/>
    <property type="match status" value="1"/>
</dbReference>